<evidence type="ECO:0000313" key="1">
    <source>
        <dbReference type="EMBL" id="KKN79008.1"/>
    </source>
</evidence>
<proteinExistence type="predicted"/>
<organism evidence="1">
    <name type="scientific">marine sediment metagenome</name>
    <dbReference type="NCBI Taxonomy" id="412755"/>
    <lineage>
        <taxon>unclassified sequences</taxon>
        <taxon>metagenomes</taxon>
        <taxon>ecological metagenomes</taxon>
    </lineage>
</organism>
<gene>
    <name evidence="1" type="ORF">LCGC14_0344840</name>
</gene>
<name>A0A0F9WKJ2_9ZZZZ</name>
<accession>A0A0F9WKJ2</accession>
<protein>
    <submittedName>
        <fullName evidence="1">Uncharacterized protein</fullName>
    </submittedName>
</protein>
<sequence length="375" mass="40661">MGYLEDFLAGMDWSGYDDEYELPLNRYQRILREKGEDILSRPPPLQQFSADIQQALSYAQDPQAASIAGAGLVSQPEPQAGVVAEAASGRERLQQAAAGAKEAEEQQKAALLGEANQSSLDAMLDMPQDALVRIRAQARAKGRAGSLGAGVEPTGEDYAMASFGKRGGGFSQGELTPEIAARGAETAEWLGGQTERDMAFAASPEQARRDPQYAATAAESLTGLRSQRTQDRQVATMEQRTSNQEALINSLTESGGKIPFETAMKLDVAGFRVPAFAIGMSKDHAKRQISQLQQDTMKSIQDVELSGAPESVTAYLYYILAALPEYAKRIEGEEDIDRIMAEINEMIQRHGEQSGARQFAEYRKTAMVNATQAGQ</sequence>
<reference evidence="1" key="1">
    <citation type="journal article" date="2015" name="Nature">
        <title>Complex archaea that bridge the gap between prokaryotes and eukaryotes.</title>
        <authorList>
            <person name="Spang A."/>
            <person name="Saw J.H."/>
            <person name="Jorgensen S.L."/>
            <person name="Zaremba-Niedzwiedzka K."/>
            <person name="Martijn J."/>
            <person name="Lind A.E."/>
            <person name="van Eijk R."/>
            <person name="Schleper C."/>
            <person name="Guy L."/>
            <person name="Ettema T.J."/>
        </authorList>
    </citation>
    <scope>NUCLEOTIDE SEQUENCE</scope>
</reference>
<dbReference type="AlphaFoldDB" id="A0A0F9WKJ2"/>
<comment type="caution">
    <text evidence="1">The sequence shown here is derived from an EMBL/GenBank/DDBJ whole genome shotgun (WGS) entry which is preliminary data.</text>
</comment>
<dbReference type="EMBL" id="LAZR01000254">
    <property type="protein sequence ID" value="KKN79008.1"/>
    <property type="molecule type" value="Genomic_DNA"/>
</dbReference>